<proteinExistence type="inferred from homology"/>
<dbReference type="InterPro" id="IPR050072">
    <property type="entry name" value="Peptidase_M20A"/>
</dbReference>
<dbReference type="NCBIfam" id="TIGR01887">
    <property type="entry name" value="dipeptidaselike"/>
    <property type="match status" value="1"/>
</dbReference>
<keyword evidence="5 9" id="KW-0378">Hydrolase</keyword>
<name>A0A7W8CZK0_9FIRM</name>
<dbReference type="EC" id="3.5.1.18" evidence="9"/>
<comment type="similarity">
    <text evidence="2">Belongs to the peptidase M20A family.</text>
</comment>
<keyword evidence="3" id="KW-0645">Protease</keyword>
<evidence type="ECO:0000313" key="10">
    <source>
        <dbReference type="Proteomes" id="UP000521313"/>
    </source>
</evidence>
<dbReference type="Pfam" id="PF01546">
    <property type="entry name" value="Peptidase_M20"/>
    <property type="match status" value="1"/>
</dbReference>
<dbReference type="RefSeq" id="WP_183374493.1">
    <property type="nucleotide sequence ID" value="NZ_JACHHD010000004.1"/>
</dbReference>
<evidence type="ECO:0000256" key="5">
    <source>
        <dbReference type="ARBA" id="ARBA00022801"/>
    </source>
</evidence>
<keyword evidence="4" id="KW-0479">Metal-binding</keyword>
<reference evidence="9 10" key="1">
    <citation type="submission" date="2020-08" db="EMBL/GenBank/DDBJ databases">
        <title>Genomic Encyclopedia of Type Strains, Phase IV (KMG-IV): sequencing the most valuable type-strain genomes for metagenomic binning, comparative biology and taxonomic classification.</title>
        <authorList>
            <person name="Goeker M."/>
        </authorList>
    </citation>
    <scope>NUCLEOTIDE SEQUENCE [LARGE SCALE GENOMIC DNA]</scope>
    <source>
        <strain evidence="9 10">DSM 26963</strain>
    </source>
</reference>
<dbReference type="AlphaFoldDB" id="A0A7W8CZK0"/>
<dbReference type="SUPFAM" id="SSF53187">
    <property type="entry name" value="Zn-dependent exopeptidases"/>
    <property type="match status" value="1"/>
</dbReference>
<evidence type="ECO:0000256" key="3">
    <source>
        <dbReference type="ARBA" id="ARBA00022670"/>
    </source>
</evidence>
<dbReference type="InterPro" id="IPR002933">
    <property type="entry name" value="Peptidase_M20"/>
</dbReference>
<comment type="cofactor">
    <cofactor evidence="1">
        <name>Zn(2+)</name>
        <dbReference type="ChEBI" id="CHEBI:29105"/>
    </cofactor>
</comment>
<evidence type="ECO:0000256" key="7">
    <source>
        <dbReference type="ARBA" id="ARBA00022997"/>
    </source>
</evidence>
<sequence>MDFIKLAKEKTNEYLKDLESLVSIESTRDLSTKTDNAPFGENCRKALDTMLALGQRDGFQTKDIDGYAGVIEYGQQTQTLGILGHLDIVPVGEDWTKDPLTVTVDDGYVFGRGVVDDKGPALAAYYALKIIKEQNIPLKRRVMLITGCDEESGMECMDYYKKHAEIPNIGFVPDADFPVIYGEKGGLHVVLRSTDKTAIRSMHAGSRPNIVIGKADCTMDTITEKQKQEFAYYCKSHGLTGSIEDTTFHIDGVFAHAATPWLGENAALHLLNFVGSSYDDTLAQDLYKILKDWQGKPLGIYKQGLYMGFLTMNTGIIDIEDNETKILIDIRYPNDMNAQEIMEQFDLHCKTLNSHVVPQMESDSVPLFVDPQSNLVKELMRVYQKYTNDTFSCAYTLGGGTYARKFENFVSFGPEFPNDEKTTDQFVGSCHQRDEGIKLESLILSIAIYAEAIVSLCS</sequence>
<dbReference type="GO" id="GO:0016805">
    <property type="term" value="F:dipeptidase activity"/>
    <property type="evidence" value="ECO:0007669"/>
    <property type="project" value="UniProtKB-KW"/>
</dbReference>
<keyword evidence="7" id="KW-0224">Dipeptidase</keyword>
<dbReference type="InterPro" id="IPR036264">
    <property type="entry name" value="Bact_exopeptidase_dim_dom"/>
</dbReference>
<dbReference type="Gene3D" id="3.40.630.10">
    <property type="entry name" value="Zn peptidases"/>
    <property type="match status" value="1"/>
</dbReference>
<dbReference type="GO" id="GO:0008237">
    <property type="term" value="F:metallopeptidase activity"/>
    <property type="evidence" value="ECO:0007669"/>
    <property type="project" value="UniProtKB-KW"/>
</dbReference>
<dbReference type="Proteomes" id="UP000521313">
    <property type="component" value="Unassembled WGS sequence"/>
</dbReference>
<evidence type="ECO:0000256" key="1">
    <source>
        <dbReference type="ARBA" id="ARBA00001947"/>
    </source>
</evidence>
<dbReference type="EMBL" id="JACHHD010000004">
    <property type="protein sequence ID" value="MBB5184482.1"/>
    <property type="molecule type" value="Genomic_DNA"/>
</dbReference>
<evidence type="ECO:0000313" key="9">
    <source>
        <dbReference type="EMBL" id="MBB5184482.1"/>
    </source>
</evidence>
<dbReference type="InterPro" id="IPR010964">
    <property type="entry name" value="M20A_pepV-rel"/>
</dbReference>
<dbReference type="GO" id="GO:0006526">
    <property type="term" value="P:L-arginine biosynthetic process"/>
    <property type="evidence" value="ECO:0007669"/>
    <property type="project" value="TreeGrafter"/>
</dbReference>
<evidence type="ECO:0000256" key="6">
    <source>
        <dbReference type="ARBA" id="ARBA00022833"/>
    </source>
</evidence>
<protein>
    <submittedName>
        <fullName evidence="9">Succinyl-diaminopimelate desuccinylase</fullName>
        <ecNumber evidence="9">3.5.1.18</ecNumber>
    </submittedName>
</protein>
<keyword evidence="6" id="KW-0862">Zinc</keyword>
<gene>
    <name evidence="9" type="ORF">HNQ43_000521</name>
</gene>
<evidence type="ECO:0000256" key="2">
    <source>
        <dbReference type="ARBA" id="ARBA00006247"/>
    </source>
</evidence>
<evidence type="ECO:0000256" key="8">
    <source>
        <dbReference type="ARBA" id="ARBA00023049"/>
    </source>
</evidence>
<dbReference type="GO" id="GO:0008270">
    <property type="term" value="F:zinc ion binding"/>
    <property type="evidence" value="ECO:0007669"/>
    <property type="project" value="InterPro"/>
</dbReference>
<dbReference type="PANTHER" id="PTHR43808:SF31">
    <property type="entry name" value="N-ACETYL-L-CITRULLINE DEACETYLASE"/>
    <property type="match status" value="1"/>
</dbReference>
<keyword evidence="8" id="KW-0482">Metalloprotease</keyword>
<evidence type="ECO:0000256" key="4">
    <source>
        <dbReference type="ARBA" id="ARBA00022723"/>
    </source>
</evidence>
<organism evidence="9 10">
    <name type="scientific">Faecalicoccus acidiformans</name>
    <dbReference type="NCBI Taxonomy" id="915173"/>
    <lineage>
        <taxon>Bacteria</taxon>
        <taxon>Bacillati</taxon>
        <taxon>Bacillota</taxon>
        <taxon>Erysipelotrichia</taxon>
        <taxon>Erysipelotrichales</taxon>
        <taxon>Erysipelotrichaceae</taxon>
        <taxon>Faecalicoccus</taxon>
    </lineage>
</organism>
<accession>A0A7W8CZK0</accession>
<dbReference type="GO" id="GO:0009014">
    <property type="term" value="F:succinyl-diaminopimelate desuccinylase activity"/>
    <property type="evidence" value="ECO:0007669"/>
    <property type="project" value="UniProtKB-EC"/>
</dbReference>
<comment type="caution">
    <text evidence="9">The sequence shown here is derived from an EMBL/GenBank/DDBJ whole genome shotgun (WGS) entry which is preliminary data.</text>
</comment>
<dbReference type="GO" id="GO:0008777">
    <property type="term" value="F:acetylornithine deacetylase activity"/>
    <property type="evidence" value="ECO:0007669"/>
    <property type="project" value="TreeGrafter"/>
</dbReference>
<dbReference type="GO" id="GO:0006508">
    <property type="term" value="P:proteolysis"/>
    <property type="evidence" value="ECO:0007669"/>
    <property type="project" value="UniProtKB-KW"/>
</dbReference>
<dbReference type="SUPFAM" id="SSF55031">
    <property type="entry name" value="Bacterial exopeptidase dimerisation domain"/>
    <property type="match status" value="1"/>
</dbReference>
<dbReference type="PANTHER" id="PTHR43808">
    <property type="entry name" value="ACETYLORNITHINE DEACETYLASE"/>
    <property type="match status" value="1"/>
</dbReference>
<dbReference type="Gene3D" id="3.30.70.360">
    <property type="match status" value="2"/>
</dbReference>
<dbReference type="NCBIfam" id="NF005591">
    <property type="entry name" value="PRK07318.1"/>
    <property type="match status" value="1"/>
</dbReference>